<name>A0A6P1NNH3_9MICC</name>
<evidence type="ECO:0000313" key="2">
    <source>
        <dbReference type="EMBL" id="QHK21199.1"/>
    </source>
</evidence>
<feature type="compositionally biased region" description="Basic and acidic residues" evidence="1">
    <location>
        <begin position="9"/>
        <end position="34"/>
    </location>
</feature>
<evidence type="ECO:0000256" key="1">
    <source>
        <dbReference type="SAM" id="MobiDB-lite"/>
    </source>
</evidence>
<feature type="region of interest" description="Disordered" evidence="1">
    <location>
        <begin position="1"/>
        <end position="67"/>
    </location>
</feature>
<dbReference type="Proteomes" id="UP000464186">
    <property type="component" value="Chromosome"/>
</dbReference>
<protein>
    <submittedName>
        <fullName evidence="2">Uncharacterized protein</fullName>
    </submittedName>
</protein>
<proteinExistence type="predicted"/>
<accession>A0A6P1NNH3</accession>
<keyword evidence="3" id="KW-1185">Reference proteome</keyword>
<sequence length="67" mass="8143">MCYSSMEEYGWRNKREADRKPEARQETPPDRPEPHYTAQDFTFWAFPRRRKTHEAQEPAAESTRERV</sequence>
<evidence type="ECO:0000313" key="3">
    <source>
        <dbReference type="Proteomes" id="UP000464186"/>
    </source>
</evidence>
<gene>
    <name evidence="2" type="ORF">GU243_17460</name>
</gene>
<reference evidence="2 3" key="1">
    <citation type="submission" date="2020-01" db="EMBL/GenBank/DDBJ databases">
        <title>Pseudarthrobacter psychrotolerans sp. nov., isolated from antarctic soil.</title>
        <authorList>
            <person name="Shin Y."/>
            <person name="Park W."/>
        </authorList>
    </citation>
    <scope>NUCLEOTIDE SEQUENCE [LARGE SCALE GENOMIC DNA]</scope>
    <source>
        <strain evidence="2 3">YJ56</strain>
    </source>
</reference>
<dbReference type="AlphaFoldDB" id="A0A6P1NNH3"/>
<dbReference type="KEGG" id="psey:GU243_17460"/>
<dbReference type="EMBL" id="CP047898">
    <property type="protein sequence ID" value="QHK21199.1"/>
    <property type="molecule type" value="Genomic_DNA"/>
</dbReference>
<organism evidence="2 3">
    <name type="scientific">Pseudarthrobacter psychrotolerans</name>
    <dbReference type="NCBI Taxonomy" id="2697569"/>
    <lineage>
        <taxon>Bacteria</taxon>
        <taxon>Bacillati</taxon>
        <taxon>Actinomycetota</taxon>
        <taxon>Actinomycetes</taxon>
        <taxon>Micrococcales</taxon>
        <taxon>Micrococcaceae</taxon>
        <taxon>Pseudarthrobacter</taxon>
    </lineage>
</organism>